<dbReference type="SUPFAM" id="SSF48613">
    <property type="entry name" value="Heme oxygenase-like"/>
    <property type="match status" value="1"/>
</dbReference>
<dbReference type="InterPro" id="IPR016084">
    <property type="entry name" value="Haem_Oase-like_multi-hlx"/>
</dbReference>
<dbReference type="GO" id="GO:0006788">
    <property type="term" value="P:heme oxidation"/>
    <property type="evidence" value="ECO:0007669"/>
    <property type="project" value="InterPro"/>
</dbReference>
<proteinExistence type="predicted"/>
<organism evidence="1 2">
    <name type="scientific">Kineobactrum salinum</name>
    <dbReference type="NCBI Taxonomy" id="2708301"/>
    <lineage>
        <taxon>Bacteria</taxon>
        <taxon>Pseudomonadati</taxon>
        <taxon>Pseudomonadota</taxon>
        <taxon>Gammaproteobacteria</taxon>
        <taxon>Cellvibrionales</taxon>
        <taxon>Halieaceae</taxon>
        <taxon>Kineobactrum</taxon>
    </lineage>
</organism>
<dbReference type="Pfam" id="PF01126">
    <property type="entry name" value="Heme_oxygenase"/>
    <property type="match status" value="1"/>
</dbReference>
<evidence type="ECO:0000313" key="2">
    <source>
        <dbReference type="Proteomes" id="UP000477680"/>
    </source>
</evidence>
<protein>
    <submittedName>
        <fullName evidence="1">Biliverdin-producing heme oxygenase</fullName>
    </submittedName>
</protein>
<reference evidence="1 2" key="1">
    <citation type="submission" date="2020-02" db="EMBL/GenBank/DDBJ databases">
        <title>Genome sequencing for Kineobactrum sp. M2.</title>
        <authorList>
            <person name="Park S.-J."/>
        </authorList>
    </citation>
    <scope>NUCLEOTIDE SEQUENCE [LARGE SCALE GENOMIC DNA]</scope>
    <source>
        <strain evidence="1 2">M2</strain>
    </source>
</reference>
<dbReference type="Gene3D" id="1.20.910.10">
    <property type="entry name" value="Heme oxygenase-like"/>
    <property type="match status" value="1"/>
</dbReference>
<evidence type="ECO:0000313" key="1">
    <source>
        <dbReference type="EMBL" id="QIB65452.1"/>
    </source>
</evidence>
<dbReference type="RefSeq" id="WP_163494691.1">
    <property type="nucleotide sequence ID" value="NZ_CP048711.1"/>
</dbReference>
<dbReference type="GO" id="GO:0004392">
    <property type="term" value="F:heme oxygenase (decyclizing) activity"/>
    <property type="evidence" value="ECO:0007669"/>
    <property type="project" value="InterPro"/>
</dbReference>
<sequence>MHPPVLQQLREQTRPAHLALEAQPALKRLLSSRLTNREYGHLLQSMLAFYHSLESELIPATAALLERYPAADYRYLARAPLLASDCRALGHDSSGFTHSPIAFCLDGSAACLLGVLYVIEGSTQGGRLIARHLSDTLGVGRNSGASFFNIGRRDNSWAAFRRWLAQDLVYSYQNDVKHVVAGANMTFSALHAHLDQWRRFSHER</sequence>
<accession>A0A6C0U026</accession>
<dbReference type="EMBL" id="CP048711">
    <property type="protein sequence ID" value="QIB65452.1"/>
    <property type="molecule type" value="Genomic_DNA"/>
</dbReference>
<dbReference type="CDD" id="cd19166">
    <property type="entry name" value="HemeO-bac"/>
    <property type="match status" value="1"/>
</dbReference>
<dbReference type="Proteomes" id="UP000477680">
    <property type="component" value="Chromosome"/>
</dbReference>
<dbReference type="AlphaFoldDB" id="A0A6C0U026"/>
<keyword evidence="2" id="KW-1185">Reference proteome</keyword>
<dbReference type="KEGG" id="kim:G3T16_08595"/>
<name>A0A6C0U026_9GAMM</name>
<dbReference type="InterPro" id="IPR016053">
    <property type="entry name" value="Haem_Oase-like"/>
</dbReference>
<gene>
    <name evidence="1" type="ORF">G3T16_08595</name>
</gene>